<evidence type="ECO:0000313" key="3">
    <source>
        <dbReference type="Proteomes" id="UP000031668"/>
    </source>
</evidence>
<keyword evidence="3" id="KW-1185">Reference proteome</keyword>
<gene>
    <name evidence="2" type="ORF">RF11_02741</name>
</gene>
<dbReference type="Proteomes" id="UP000031668">
    <property type="component" value="Unassembled WGS sequence"/>
</dbReference>
<dbReference type="AlphaFoldDB" id="A0A0C2MDU5"/>
<sequence length="215" mass="23640">MSILFLLKFAPVWPWLDTGWFGILSPYLEPVHLRVQLQRDRASGDPLPGNSTAVVDSSVSGAPEDVLYFLSLVSPKPDLAPALPENLLLSGRGSFQDGLRFYRPTSNLSIRESSSSPKELPESTTRGYAAVVDLCLKGSKDQRGHPSASEESRRASKYPEGKRAFQIRSGARGLVWLARADYSHAQLGVGRSRRACFTRTGHPWIVKSGSRLVCD</sequence>
<accession>A0A0C2MDU5</accession>
<name>A0A0C2MDU5_THEKT</name>
<protein>
    <submittedName>
        <fullName evidence="2">Uncharacterized protein</fullName>
    </submittedName>
</protein>
<organism evidence="2 3">
    <name type="scientific">Thelohanellus kitauei</name>
    <name type="common">Myxosporean</name>
    <dbReference type="NCBI Taxonomy" id="669202"/>
    <lineage>
        <taxon>Eukaryota</taxon>
        <taxon>Metazoa</taxon>
        <taxon>Cnidaria</taxon>
        <taxon>Myxozoa</taxon>
        <taxon>Myxosporea</taxon>
        <taxon>Bivalvulida</taxon>
        <taxon>Platysporina</taxon>
        <taxon>Myxobolidae</taxon>
        <taxon>Thelohanellus</taxon>
    </lineage>
</organism>
<feature type="region of interest" description="Disordered" evidence="1">
    <location>
        <begin position="139"/>
        <end position="161"/>
    </location>
</feature>
<reference evidence="2 3" key="1">
    <citation type="journal article" date="2014" name="Genome Biol. Evol.">
        <title>The genome of the myxosporean Thelohanellus kitauei shows adaptations to nutrient acquisition within its fish host.</title>
        <authorList>
            <person name="Yang Y."/>
            <person name="Xiong J."/>
            <person name="Zhou Z."/>
            <person name="Huo F."/>
            <person name="Miao W."/>
            <person name="Ran C."/>
            <person name="Liu Y."/>
            <person name="Zhang J."/>
            <person name="Feng J."/>
            <person name="Wang M."/>
            <person name="Wang M."/>
            <person name="Wang L."/>
            <person name="Yao B."/>
        </authorList>
    </citation>
    <scope>NUCLEOTIDE SEQUENCE [LARGE SCALE GENOMIC DNA]</scope>
    <source>
        <strain evidence="2">Wuqing</strain>
    </source>
</reference>
<evidence type="ECO:0000256" key="1">
    <source>
        <dbReference type="SAM" id="MobiDB-lite"/>
    </source>
</evidence>
<proteinExistence type="predicted"/>
<dbReference type="EMBL" id="JWZT01003910">
    <property type="protein sequence ID" value="KII65321.1"/>
    <property type="molecule type" value="Genomic_DNA"/>
</dbReference>
<evidence type="ECO:0000313" key="2">
    <source>
        <dbReference type="EMBL" id="KII65321.1"/>
    </source>
</evidence>
<comment type="caution">
    <text evidence="2">The sequence shown here is derived from an EMBL/GenBank/DDBJ whole genome shotgun (WGS) entry which is preliminary data.</text>
</comment>